<dbReference type="EC" id="3.1.4.-" evidence="2"/>
<evidence type="ECO:0000256" key="2">
    <source>
        <dbReference type="RuleBase" id="RU362039"/>
    </source>
</evidence>
<keyword evidence="5" id="KW-1185">Reference proteome</keyword>
<name>A0ABS5LGS2_9BACI</name>
<dbReference type="InterPro" id="IPR029052">
    <property type="entry name" value="Metallo-depent_PP-like"/>
</dbReference>
<dbReference type="CDD" id="cd00841">
    <property type="entry name" value="MPP_YfcE"/>
    <property type="match status" value="1"/>
</dbReference>
<comment type="similarity">
    <text evidence="1 2">Belongs to the metallophosphoesterase superfamily. YfcE family.</text>
</comment>
<dbReference type="InterPro" id="IPR024654">
    <property type="entry name" value="Calcineurin-like_PHP_lpxH"/>
</dbReference>
<dbReference type="Gene3D" id="3.60.21.10">
    <property type="match status" value="1"/>
</dbReference>
<dbReference type="PANTHER" id="PTHR11124">
    <property type="entry name" value="VACUOLAR SORTING PROTEIN VPS29"/>
    <property type="match status" value="1"/>
</dbReference>
<accession>A0ABS5LGS2</accession>
<protein>
    <recommendedName>
        <fullName evidence="2">Phosphoesterase</fullName>
        <ecNumber evidence="2">3.1.4.-</ecNumber>
    </recommendedName>
</protein>
<organism evidence="4 5">
    <name type="scientific">Metabacillus flavus</name>
    <dbReference type="NCBI Taxonomy" id="2823519"/>
    <lineage>
        <taxon>Bacteria</taxon>
        <taxon>Bacillati</taxon>
        <taxon>Bacillota</taxon>
        <taxon>Bacilli</taxon>
        <taxon>Bacillales</taxon>
        <taxon>Bacillaceae</taxon>
        <taxon>Metabacillus</taxon>
    </lineage>
</organism>
<dbReference type="Pfam" id="PF12850">
    <property type="entry name" value="Metallophos_2"/>
    <property type="match status" value="1"/>
</dbReference>
<dbReference type="InterPro" id="IPR041802">
    <property type="entry name" value="MPP_YfcE"/>
</dbReference>
<evidence type="ECO:0000313" key="5">
    <source>
        <dbReference type="Proteomes" id="UP000682403"/>
    </source>
</evidence>
<proteinExistence type="inferred from homology"/>
<comment type="caution">
    <text evidence="4">The sequence shown here is derived from an EMBL/GenBank/DDBJ whole genome shotgun (WGS) entry which is preliminary data.</text>
</comment>
<reference evidence="4 5" key="1">
    <citation type="submission" date="2021-04" db="EMBL/GenBank/DDBJ databases">
        <title>Metabacillus sp. strain KIGAM252 whole genome sequence.</title>
        <authorList>
            <person name="Seo M.-J."/>
            <person name="Cho E.-S."/>
            <person name="Hwang C.Y."/>
            <person name="Yoon D.J."/>
        </authorList>
    </citation>
    <scope>NUCLEOTIDE SEQUENCE [LARGE SCALE GENOMIC DNA]</scope>
    <source>
        <strain evidence="4 5">KIGAM252</strain>
    </source>
</reference>
<dbReference type="EMBL" id="JAGVRK010000001">
    <property type="protein sequence ID" value="MBS2969926.1"/>
    <property type="molecule type" value="Genomic_DNA"/>
</dbReference>
<gene>
    <name evidence="4" type="ORF">J9317_14230</name>
</gene>
<keyword evidence="2" id="KW-0479">Metal-binding</keyword>
<dbReference type="RefSeq" id="WP_211559666.1">
    <property type="nucleotide sequence ID" value="NZ_JAGVRK010000001.1"/>
</dbReference>
<dbReference type="Proteomes" id="UP000682403">
    <property type="component" value="Unassembled WGS sequence"/>
</dbReference>
<evidence type="ECO:0000313" key="4">
    <source>
        <dbReference type="EMBL" id="MBS2969926.1"/>
    </source>
</evidence>
<sequence>MNVLIMSDSHGFTDELEEITARHKDEVAAVIHCGDSELQADDPGIRSMWIVGGNCDFDGRLPDELVKEAGPYRFLIAHGHLHSVKSTLNNLKYKAQEAGASIVCFGHTHIAGSEMNGNILFINPGSVRLPRVRPERSYAIITLDGKQADVLFYDFSGNPIKELEKTYTFA</sequence>
<dbReference type="NCBIfam" id="TIGR00040">
    <property type="entry name" value="yfcE"/>
    <property type="match status" value="1"/>
</dbReference>
<evidence type="ECO:0000256" key="1">
    <source>
        <dbReference type="ARBA" id="ARBA00008950"/>
    </source>
</evidence>
<comment type="cofactor">
    <cofactor evidence="2">
        <name>a divalent metal cation</name>
        <dbReference type="ChEBI" id="CHEBI:60240"/>
    </cofactor>
</comment>
<dbReference type="InterPro" id="IPR000979">
    <property type="entry name" value="Phosphodiesterase_MJ0936/Vps29"/>
</dbReference>
<evidence type="ECO:0000259" key="3">
    <source>
        <dbReference type="Pfam" id="PF12850"/>
    </source>
</evidence>
<dbReference type="SUPFAM" id="SSF56300">
    <property type="entry name" value="Metallo-dependent phosphatases"/>
    <property type="match status" value="1"/>
</dbReference>
<feature type="domain" description="Calcineurin-like phosphoesterase" evidence="3">
    <location>
        <begin position="1"/>
        <end position="145"/>
    </location>
</feature>